<organism evidence="2 3">
    <name type="scientific">Thermophilibacter provencensis</name>
    <dbReference type="NCBI Taxonomy" id="1852386"/>
    <lineage>
        <taxon>Bacteria</taxon>
        <taxon>Bacillati</taxon>
        <taxon>Actinomycetota</taxon>
        <taxon>Coriobacteriia</taxon>
        <taxon>Coriobacteriales</taxon>
        <taxon>Atopobiaceae</taxon>
        <taxon>Thermophilibacter</taxon>
    </lineage>
</organism>
<protein>
    <recommendedName>
        <fullName evidence="4">DUF5105 domain-containing protein</fullName>
    </recommendedName>
</protein>
<proteinExistence type="predicted"/>
<evidence type="ECO:0008006" key="4">
    <source>
        <dbReference type="Google" id="ProtNLM"/>
    </source>
</evidence>
<gene>
    <name evidence="2" type="ORF">K8U72_02100</name>
</gene>
<comment type="caution">
    <text evidence="2">The sequence shown here is derived from an EMBL/GenBank/DDBJ whole genome shotgun (WGS) entry which is preliminary data.</text>
</comment>
<keyword evidence="1" id="KW-0732">Signal</keyword>
<sequence length="193" mass="20552">MMNRVLKVLTCSITAVLALSVGLVLGACSGPSPEEAIREDLTANLDRVKELDDATVEELVGSMGTLGLETYGIEASDVVRSLLDGFDYTIDDITVDDEGTSAVASVSVTCKSASDFTERINQAATDLATELMNDPSGLELLSDEDALNARIGEVVMETLDEVELQQTSIEIDYSKTDDGWTASDASELAQIFS</sequence>
<dbReference type="Proteomes" id="UP000697330">
    <property type="component" value="Unassembled WGS sequence"/>
</dbReference>
<dbReference type="AlphaFoldDB" id="A0A921GD44"/>
<evidence type="ECO:0000313" key="2">
    <source>
        <dbReference type="EMBL" id="HJF44565.1"/>
    </source>
</evidence>
<evidence type="ECO:0000313" key="3">
    <source>
        <dbReference type="Proteomes" id="UP000697330"/>
    </source>
</evidence>
<reference evidence="2" key="2">
    <citation type="submission" date="2021-09" db="EMBL/GenBank/DDBJ databases">
        <authorList>
            <person name="Gilroy R."/>
        </authorList>
    </citation>
    <scope>NUCLEOTIDE SEQUENCE</scope>
    <source>
        <strain evidence="2">CHK124-7917</strain>
    </source>
</reference>
<feature type="signal peptide" evidence="1">
    <location>
        <begin position="1"/>
        <end position="26"/>
    </location>
</feature>
<dbReference type="EMBL" id="DYWQ01000028">
    <property type="protein sequence ID" value="HJF44565.1"/>
    <property type="molecule type" value="Genomic_DNA"/>
</dbReference>
<reference evidence="2" key="1">
    <citation type="journal article" date="2021" name="PeerJ">
        <title>Extensive microbial diversity within the chicken gut microbiome revealed by metagenomics and culture.</title>
        <authorList>
            <person name="Gilroy R."/>
            <person name="Ravi A."/>
            <person name="Getino M."/>
            <person name="Pursley I."/>
            <person name="Horton D.L."/>
            <person name="Alikhan N.F."/>
            <person name="Baker D."/>
            <person name="Gharbi K."/>
            <person name="Hall N."/>
            <person name="Watson M."/>
            <person name="Adriaenssens E.M."/>
            <person name="Foster-Nyarko E."/>
            <person name="Jarju S."/>
            <person name="Secka A."/>
            <person name="Antonio M."/>
            <person name="Oren A."/>
            <person name="Chaudhuri R.R."/>
            <person name="La Ragione R."/>
            <person name="Hildebrand F."/>
            <person name="Pallen M.J."/>
        </authorList>
    </citation>
    <scope>NUCLEOTIDE SEQUENCE</scope>
    <source>
        <strain evidence="2">CHK124-7917</strain>
    </source>
</reference>
<accession>A0A921GD44</accession>
<feature type="chain" id="PRO_5038800611" description="DUF5105 domain-containing protein" evidence="1">
    <location>
        <begin position="27"/>
        <end position="193"/>
    </location>
</feature>
<evidence type="ECO:0000256" key="1">
    <source>
        <dbReference type="SAM" id="SignalP"/>
    </source>
</evidence>
<name>A0A921GD44_9ACTN</name>
<dbReference type="PROSITE" id="PS51257">
    <property type="entry name" value="PROKAR_LIPOPROTEIN"/>
    <property type="match status" value="1"/>
</dbReference>
<dbReference type="RefSeq" id="WP_273446683.1">
    <property type="nucleotide sequence ID" value="NZ_CALUGK010000005.1"/>
</dbReference>